<evidence type="ECO:0000256" key="1">
    <source>
        <dbReference type="SAM" id="MobiDB-lite"/>
    </source>
</evidence>
<sequence length="394" mass="43000">MADPISIMAIAGLVYAGRKLSQPDEKYKIEGNPIEEPEVPSDFSTMEVTSQTEYSGPISPLVEPSYTSKQEMNSFSEIAPQQRSSGGEILTMRNRMYDTGRMNNLSPVEKQLIGPGLGVGPEVPAFGGHQQLFRVNPENVGAYRLTTLPGRSGPAFDAKGGRRGIVGEVAQNRPEKTAFLYGRLPPAPGRAQGMSGRTPRAEHERTKRTTNRSETSLRTDTLGFAGAKRTVSALTRAQEPTRNKMDGTIEHYQYNNQPAPGINSFIGGYLNAPASKIGEKRTYGSAHTAEDLMKYGFRPDDRRGKPNRAAGPGRMNVRADALNQGGMVTSVRSDTSRIDGRVNAADGAWTQRYKNNDYHKFNAYKGHENPNSSSTGLDIAKRQLANNPLVHSLS</sequence>
<feature type="compositionally biased region" description="Polar residues" evidence="1">
    <location>
        <begin position="42"/>
        <end position="54"/>
    </location>
</feature>
<protein>
    <recommendedName>
        <fullName evidence="2">DUF5899 domain-containing protein</fullName>
    </recommendedName>
</protein>
<feature type="domain" description="DUF5899" evidence="2">
    <location>
        <begin position="88"/>
        <end position="222"/>
    </location>
</feature>
<name>A0A7S6NXS2_9PHYC</name>
<proteinExistence type="predicted"/>
<evidence type="ECO:0000259" key="2">
    <source>
        <dbReference type="Pfam" id="PF19251"/>
    </source>
</evidence>
<feature type="region of interest" description="Disordered" evidence="1">
    <location>
        <begin position="181"/>
        <end position="216"/>
    </location>
</feature>
<evidence type="ECO:0000313" key="3">
    <source>
        <dbReference type="EMBL" id="QOR60132.1"/>
    </source>
</evidence>
<organism evidence="3">
    <name type="scientific">Bathycoccus sp. RCC716 virus 1</name>
    <dbReference type="NCBI Taxonomy" id="2530038"/>
    <lineage>
        <taxon>Viruses</taxon>
        <taxon>Varidnaviria</taxon>
        <taxon>Bamfordvirae</taxon>
        <taxon>Nucleocytoviricota</taxon>
        <taxon>Megaviricetes</taxon>
        <taxon>Algavirales</taxon>
        <taxon>Phycodnaviridae</taxon>
        <taxon>Prasinovirus</taxon>
    </lineage>
</organism>
<dbReference type="EMBL" id="MK522034">
    <property type="protein sequence ID" value="QOR60132.1"/>
    <property type="molecule type" value="Genomic_DNA"/>
</dbReference>
<feature type="region of interest" description="Disordered" evidence="1">
    <location>
        <begin position="32"/>
        <end position="58"/>
    </location>
</feature>
<dbReference type="InterPro" id="IPR045418">
    <property type="entry name" value="P2_DUF5899"/>
</dbReference>
<accession>A0A7S6NXS2</accession>
<dbReference type="Pfam" id="PF19251">
    <property type="entry name" value="DUF5899"/>
    <property type="match status" value="1"/>
</dbReference>
<reference evidence="3" key="1">
    <citation type="submission" date="2019-02" db="EMBL/GenBank/DDBJ databases">
        <authorList>
            <person name="Bachy C."/>
            <person name="Yung C.-M."/>
            <person name="Roux S."/>
            <person name="Sullivan M.B."/>
            <person name="Worden A.Z."/>
        </authorList>
    </citation>
    <scope>NUCLEOTIDE SEQUENCE</scope>
    <source>
        <strain evidence="3">BII-V1</strain>
    </source>
</reference>